<accession>A0A6S7HLH7</accession>
<dbReference type="AlphaFoldDB" id="A0A6S7HLH7"/>
<proteinExistence type="predicted"/>
<organism evidence="1 2">
    <name type="scientific">Paramuricea clavata</name>
    <name type="common">Red gorgonian</name>
    <name type="synonym">Violescent sea-whip</name>
    <dbReference type="NCBI Taxonomy" id="317549"/>
    <lineage>
        <taxon>Eukaryota</taxon>
        <taxon>Metazoa</taxon>
        <taxon>Cnidaria</taxon>
        <taxon>Anthozoa</taxon>
        <taxon>Octocorallia</taxon>
        <taxon>Malacalcyonacea</taxon>
        <taxon>Plexauridae</taxon>
        <taxon>Paramuricea</taxon>
    </lineage>
</organism>
<reference evidence="1" key="1">
    <citation type="submission" date="2020-04" db="EMBL/GenBank/DDBJ databases">
        <authorList>
            <person name="Alioto T."/>
            <person name="Alioto T."/>
            <person name="Gomez Garrido J."/>
        </authorList>
    </citation>
    <scope>NUCLEOTIDE SEQUENCE</scope>
    <source>
        <strain evidence="1">A484AB</strain>
    </source>
</reference>
<evidence type="ECO:0000313" key="2">
    <source>
        <dbReference type="Proteomes" id="UP001152795"/>
    </source>
</evidence>
<dbReference type="EMBL" id="CACRXK020005258">
    <property type="protein sequence ID" value="CAB4005646.1"/>
    <property type="molecule type" value="Genomic_DNA"/>
</dbReference>
<sequence>MSAYECDIIFRPGKKNSNADALSRLPFKIEPRTTPIPCEVVHLMDQLSRRCSENQTMDNESPGVSTSVPNHAWIANHRARGQNQAIFYSQKRIGCPGRLYVVGIESGDTSSDSSRRKSGHRYHA</sequence>
<comment type="caution">
    <text evidence="1">The sequence shown here is derived from an EMBL/GenBank/DDBJ whole genome shotgun (WGS) entry which is preliminary data.</text>
</comment>
<evidence type="ECO:0000313" key="1">
    <source>
        <dbReference type="EMBL" id="CAB4005646.1"/>
    </source>
</evidence>
<protein>
    <submittedName>
        <fullName evidence="1">Uncharacterized protein</fullName>
    </submittedName>
</protein>
<dbReference type="Proteomes" id="UP001152795">
    <property type="component" value="Unassembled WGS sequence"/>
</dbReference>
<keyword evidence="2" id="KW-1185">Reference proteome</keyword>
<gene>
    <name evidence="1" type="ORF">PACLA_8A023826</name>
</gene>
<name>A0A6S7HLH7_PARCT</name>